<evidence type="ECO:0000313" key="2">
    <source>
        <dbReference type="EMBL" id="EHJ11446.1"/>
    </source>
</evidence>
<dbReference type="EMBL" id="AESD01000573">
    <property type="protein sequence ID" value="EHJ11446.1"/>
    <property type="molecule type" value="Genomic_DNA"/>
</dbReference>
<dbReference type="SUPFAM" id="SSF52777">
    <property type="entry name" value="CoA-dependent acyltransferases"/>
    <property type="match status" value="2"/>
</dbReference>
<keyword evidence="2" id="KW-0012">Acyltransferase</keyword>
<dbReference type="Proteomes" id="UP000003477">
    <property type="component" value="Unassembled WGS sequence"/>
</dbReference>
<dbReference type="GO" id="GO:0004314">
    <property type="term" value="F:[acyl-carrier-protein] S-malonyltransferase activity"/>
    <property type="evidence" value="ECO:0007669"/>
    <property type="project" value="UniProtKB-EC"/>
</dbReference>
<dbReference type="Gene3D" id="3.30.559.10">
    <property type="entry name" value="Chloramphenicol acetyltransferase-like domain"/>
    <property type="match status" value="1"/>
</dbReference>
<evidence type="ECO:0000313" key="3">
    <source>
        <dbReference type="Proteomes" id="UP000003477"/>
    </source>
</evidence>
<gene>
    <name evidence="2" type="ORF">CWATWH0003_3818</name>
</gene>
<organism evidence="2 3">
    <name type="scientific">Crocosphaera watsonii WH 0003</name>
    <dbReference type="NCBI Taxonomy" id="423471"/>
    <lineage>
        <taxon>Bacteria</taxon>
        <taxon>Bacillati</taxon>
        <taxon>Cyanobacteriota</taxon>
        <taxon>Cyanophyceae</taxon>
        <taxon>Oscillatoriophycideae</taxon>
        <taxon>Chroococcales</taxon>
        <taxon>Aphanothecaceae</taxon>
        <taxon>Crocosphaera</taxon>
    </lineage>
</organism>
<feature type="domain" description="Condensation" evidence="1">
    <location>
        <begin position="30"/>
        <end position="444"/>
    </location>
</feature>
<name>G5J8P1_CROWT</name>
<proteinExistence type="predicted"/>
<dbReference type="Pfam" id="PF00668">
    <property type="entry name" value="Condensation"/>
    <property type="match status" value="1"/>
</dbReference>
<accession>G5J8P1</accession>
<dbReference type="InterPro" id="IPR052058">
    <property type="entry name" value="Alcohol_O-acetyltransferase"/>
</dbReference>
<sequence length="453" mass="52109">MKSFSRKLGLVEKFMTLGHEVGGGLIVNIVYIEGSLTPDTIKKALTLVQKRHPILQVYIVEHEDGFYFESEGITEIPVQVIYKEDDSETIKIAEQELHIKFTHEKSPLCRVTILYSESKSNSCEIIITFHHGIIDGVSCMKFIDNLLFYCQKIIDGENIPEVEYLEFLPPAEEMLNFDLLNENKLENYQLQKEEKEAQPQLIIEQTASVNQRFTRMLPRMLSKENTKILIEKCKQENTSVHSAICVAMLFASAQLFSTDDNINFSYAFPVSLRKYCQPKIPNATLGCFISILAFNQLINQDTIFWNLARECKAKTHDALIDGVHINLLKQQGKLQENKSLDFERNRMIQSRLSKENTMAINNIFSISNRGKFRFSYYSDQLKIKELYFAIGQHISGDCFWLGVVTLNEKLFCNFIYVEPLITKKTAQLLADNVIMFLEKVCINENLTLAMLSD</sequence>
<protein>
    <submittedName>
        <fullName evidence="2">Malonyl CoA-acyl carrier protein transacylase</fullName>
        <ecNumber evidence="2">2.3.1.39</ecNumber>
    </submittedName>
</protein>
<reference evidence="2 3" key="1">
    <citation type="journal article" date="2011" name="Front. Microbiol.">
        <title>Two Strains of Crocosphaera watsonii with Highly Conserved Genomes are Distinguished by Strain-Specific Features.</title>
        <authorList>
            <person name="Bench S.R."/>
            <person name="Ilikchyan I.N."/>
            <person name="Tripp H.J."/>
            <person name="Zehr J.P."/>
        </authorList>
    </citation>
    <scope>NUCLEOTIDE SEQUENCE [LARGE SCALE GENOMIC DNA]</scope>
    <source>
        <strain evidence="2 3">WH 0003</strain>
    </source>
</reference>
<dbReference type="PANTHER" id="PTHR28037">
    <property type="entry name" value="ALCOHOL O-ACETYLTRANSFERASE 1-RELATED"/>
    <property type="match status" value="1"/>
</dbReference>
<dbReference type="AlphaFoldDB" id="G5J8P1"/>
<evidence type="ECO:0000259" key="1">
    <source>
        <dbReference type="Pfam" id="PF00668"/>
    </source>
</evidence>
<dbReference type="EC" id="2.3.1.39" evidence="2"/>
<dbReference type="Gene3D" id="3.30.559.30">
    <property type="entry name" value="Nonribosomal peptide synthetase, condensation domain"/>
    <property type="match status" value="1"/>
</dbReference>
<dbReference type="GO" id="GO:0008610">
    <property type="term" value="P:lipid biosynthetic process"/>
    <property type="evidence" value="ECO:0007669"/>
    <property type="project" value="UniProtKB-ARBA"/>
</dbReference>
<comment type="caution">
    <text evidence="2">The sequence shown here is derived from an EMBL/GenBank/DDBJ whole genome shotgun (WGS) entry which is preliminary data.</text>
</comment>
<keyword evidence="2" id="KW-0808">Transferase</keyword>
<dbReference type="PANTHER" id="PTHR28037:SF1">
    <property type="entry name" value="ALCOHOL O-ACETYLTRANSFERASE 1-RELATED"/>
    <property type="match status" value="1"/>
</dbReference>
<dbReference type="PATRIC" id="fig|423471.3.peg.3581"/>
<dbReference type="RefSeq" id="WP_007311801.1">
    <property type="nucleotide sequence ID" value="NZ_AESD01000573.1"/>
</dbReference>
<dbReference type="InterPro" id="IPR023213">
    <property type="entry name" value="CAT-like_dom_sf"/>
</dbReference>
<dbReference type="InterPro" id="IPR001242">
    <property type="entry name" value="Condensation_dom"/>
</dbReference>
<dbReference type="GeneID" id="88767315"/>